<reference evidence="7" key="1">
    <citation type="submission" date="2020-10" db="EMBL/GenBank/DDBJ databases">
        <authorList>
            <person name="Gilroy R."/>
        </authorList>
    </citation>
    <scope>NUCLEOTIDE SEQUENCE</scope>
    <source>
        <strain evidence="7">CHK195-4489</strain>
    </source>
</reference>
<keyword evidence="2 5" id="KW-0689">Ribosomal protein</keyword>
<name>A0A9D1I5Y6_9CLOT</name>
<dbReference type="InterPro" id="IPR057264">
    <property type="entry name" value="Ribosomal_uL24_C"/>
</dbReference>
<dbReference type="PANTHER" id="PTHR12903">
    <property type="entry name" value="MITOCHONDRIAL RIBOSOMAL PROTEIN L24"/>
    <property type="match status" value="1"/>
</dbReference>
<reference evidence="7" key="2">
    <citation type="journal article" date="2021" name="PeerJ">
        <title>Extensive microbial diversity within the chicken gut microbiome revealed by metagenomics and culture.</title>
        <authorList>
            <person name="Gilroy R."/>
            <person name="Ravi A."/>
            <person name="Getino M."/>
            <person name="Pursley I."/>
            <person name="Horton D.L."/>
            <person name="Alikhan N.F."/>
            <person name="Baker D."/>
            <person name="Gharbi K."/>
            <person name="Hall N."/>
            <person name="Watson M."/>
            <person name="Adriaenssens E.M."/>
            <person name="Foster-Nyarko E."/>
            <person name="Jarju S."/>
            <person name="Secka A."/>
            <person name="Antonio M."/>
            <person name="Oren A."/>
            <person name="Chaudhuri R.R."/>
            <person name="La Ragione R."/>
            <person name="Hildebrand F."/>
            <person name="Pallen M.J."/>
        </authorList>
    </citation>
    <scope>NUCLEOTIDE SEQUENCE</scope>
    <source>
        <strain evidence="7">CHK195-4489</strain>
    </source>
</reference>
<dbReference type="GO" id="GO:0003735">
    <property type="term" value="F:structural constituent of ribosome"/>
    <property type="evidence" value="ECO:0007669"/>
    <property type="project" value="InterPro"/>
</dbReference>
<protein>
    <recommendedName>
        <fullName evidence="4 5">Large ribosomal subunit protein uL24</fullName>
    </recommendedName>
</protein>
<feature type="domain" description="Large ribosomal subunit protein uL24 C-terminal" evidence="6">
    <location>
        <begin position="47"/>
        <end position="115"/>
    </location>
</feature>
<comment type="caution">
    <text evidence="7">The sequence shown here is derived from an EMBL/GenBank/DDBJ whole genome shotgun (WGS) entry which is preliminary data.</text>
</comment>
<dbReference type="InterPro" id="IPR014722">
    <property type="entry name" value="Rib_uL2_dom2"/>
</dbReference>
<evidence type="ECO:0000256" key="5">
    <source>
        <dbReference type="HAMAP-Rule" id="MF_01326"/>
    </source>
</evidence>
<dbReference type="CDD" id="cd06089">
    <property type="entry name" value="KOW_RPL26"/>
    <property type="match status" value="1"/>
</dbReference>
<keyword evidence="3 5" id="KW-0687">Ribonucleoprotein</keyword>
<dbReference type="HAMAP" id="MF_01326_B">
    <property type="entry name" value="Ribosomal_uL24_B"/>
    <property type="match status" value="1"/>
</dbReference>
<evidence type="ECO:0000313" key="7">
    <source>
        <dbReference type="EMBL" id="HIU29011.1"/>
    </source>
</evidence>
<dbReference type="InterPro" id="IPR041988">
    <property type="entry name" value="Ribosomal_uL24_KOW"/>
</dbReference>
<comment type="similarity">
    <text evidence="1 5">Belongs to the universal ribosomal protein uL24 family.</text>
</comment>
<evidence type="ECO:0000259" key="6">
    <source>
        <dbReference type="Pfam" id="PF17136"/>
    </source>
</evidence>
<dbReference type="GO" id="GO:0006412">
    <property type="term" value="P:translation"/>
    <property type="evidence" value="ECO:0007669"/>
    <property type="project" value="UniProtKB-UniRule"/>
</dbReference>
<dbReference type="SUPFAM" id="SSF50104">
    <property type="entry name" value="Translation proteins SH3-like domain"/>
    <property type="match status" value="1"/>
</dbReference>
<evidence type="ECO:0000256" key="4">
    <source>
        <dbReference type="ARBA" id="ARBA00035206"/>
    </source>
</evidence>
<evidence type="ECO:0000313" key="8">
    <source>
        <dbReference type="Proteomes" id="UP000824089"/>
    </source>
</evidence>
<accession>A0A9D1I5Y6</accession>
<dbReference type="Gene3D" id="2.30.30.30">
    <property type="match status" value="1"/>
</dbReference>
<evidence type="ECO:0000256" key="3">
    <source>
        <dbReference type="ARBA" id="ARBA00023274"/>
    </source>
</evidence>
<proteinExistence type="inferred from homology"/>
<comment type="subunit">
    <text evidence="5">Part of the 50S ribosomal subunit.</text>
</comment>
<comment type="function">
    <text evidence="5">One of two assembly initiator proteins, it binds directly to the 5'-end of the 23S rRNA, where it nucleates assembly of the 50S subunit.</text>
</comment>
<dbReference type="Proteomes" id="UP000824089">
    <property type="component" value="Unassembled WGS sequence"/>
</dbReference>
<dbReference type="InterPro" id="IPR008991">
    <property type="entry name" value="Translation_prot_SH3-like_sf"/>
</dbReference>
<dbReference type="NCBIfam" id="TIGR01079">
    <property type="entry name" value="rplX_bact"/>
    <property type="match status" value="1"/>
</dbReference>
<organism evidence="7 8">
    <name type="scientific">Candidatus Egerieisoma faecipullorum</name>
    <dbReference type="NCBI Taxonomy" id="2840963"/>
    <lineage>
        <taxon>Bacteria</taxon>
        <taxon>Bacillati</taxon>
        <taxon>Bacillota</taxon>
        <taxon>Clostridia</taxon>
        <taxon>Eubacteriales</taxon>
        <taxon>Clostridiaceae</taxon>
        <taxon>Clostridiaceae incertae sedis</taxon>
        <taxon>Candidatus Egerieisoma</taxon>
    </lineage>
</organism>
<gene>
    <name evidence="5" type="primary">rplX</name>
    <name evidence="7" type="ORF">IAD50_01805</name>
</gene>
<dbReference type="GO" id="GO:0005840">
    <property type="term" value="C:ribosome"/>
    <property type="evidence" value="ECO:0007669"/>
    <property type="project" value="UniProtKB-KW"/>
</dbReference>
<keyword evidence="5" id="KW-0699">rRNA-binding</keyword>
<dbReference type="InterPro" id="IPR003256">
    <property type="entry name" value="Ribosomal_uL24"/>
</dbReference>
<sequence>MNIKKGDKVVVLNTRRQKDKNGKPKTVTGKVLAVLPEKEQVIVEGYNMVSKHKKPKGRTEQGGIIKKEAPVHVSNVMVICPKCGQPTRTGHKTIEENGRQIKVRVCKKKDCGAVIPTTDYTK</sequence>
<keyword evidence="5" id="KW-0694">RNA-binding</keyword>
<dbReference type="EMBL" id="DVMM01000035">
    <property type="protein sequence ID" value="HIU29011.1"/>
    <property type="molecule type" value="Genomic_DNA"/>
</dbReference>
<dbReference type="AlphaFoldDB" id="A0A9D1I5Y6"/>
<dbReference type="GO" id="GO:1990904">
    <property type="term" value="C:ribonucleoprotein complex"/>
    <property type="evidence" value="ECO:0007669"/>
    <property type="project" value="UniProtKB-KW"/>
</dbReference>
<comment type="function">
    <text evidence="5">One of the proteins that surrounds the polypeptide exit tunnel on the outside of the subunit.</text>
</comment>
<dbReference type="GO" id="GO:0019843">
    <property type="term" value="F:rRNA binding"/>
    <property type="evidence" value="ECO:0007669"/>
    <property type="project" value="UniProtKB-UniRule"/>
</dbReference>
<dbReference type="Pfam" id="PF17136">
    <property type="entry name" value="ribosomal_L24"/>
    <property type="match status" value="1"/>
</dbReference>
<evidence type="ECO:0000256" key="1">
    <source>
        <dbReference type="ARBA" id="ARBA00010618"/>
    </source>
</evidence>
<evidence type="ECO:0000256" key="2">
    <source>
        <dbReference type="ARBA" id="ARBA00022980"/>
    </source>
</evidence>